<keyword evidence="7 13" id="KW-0904">Protein phosphatase</keyword>
<comment type="catalytic activity">
    <reaction evidence="9 13">
        <text>O-phospho-L-seryl-[protein] + H2O = L-seryl-[protein] + phosphate</text>
        <dbReference type="Rhea" id="RHEA:20629"/>
        <dbReference type="Rhea" id="RHEA-COMP:9863"/>
        <dbReference type="Rhea" id="RHEA-COMP:11604"/>
        <dbReference type="ChEBI" id="CHEBI:15377"/>
        <dbReference type="ChEBI" id="CHEBI:29999"/>
        <dbReference type="ChEBI" id="CHEBI:43474"/>
        <dbReference type="ChEBI" id="CHEBI:83421"/>
        <dbReference type="EC" id="3.1.3.16"/>
    </reaction>
</comment>
<dbReference type="InterPro" id="IPR036236">
    <property type="entry name" value="Znf_C2H2_sf"/>
</dbReference>
<reference evidence="16" key="2">
    <citation type="submission" date="2020-05" db="UniProtKB">
        <authorList>
            <consortium name="EnsemblMetazoa"/>
        </authorList>
    </citation>
    <scope>IDENTIFICATION</scope>
    <source>
        <strain evidence="16">Indian</strain>
    </source>
</reference>
<dbReference type="InterPro" id="IPR013087">
    <property type="entry name" value="Znf_C2H2_type"/>
</dbReference>
<dbReference type="Pfam" id="PF04181">
    <property type="entry name" value="RPAP2_Rtr1"/>
    <property type="match status" value="1"/>
</dbReference>
<dbReference type="GO" id="GO:0043175">
    <property type="term" value="F:RNA polymerase core enzyme binding"/>
    <property type="evidence" value="ECO:0007669"/>
    <property type="project" value="UniProtKB-UniRule"/>
</dbReference>
<evidence type="ECO:0000256" key="3">
    <source>
        <dbReference type="ARBA" id="ARBA00022723"/>
    </source>
</evidence>
<dbReference type="EnsemblMetazoa" id="ASTEI05280-RA">
    <property type="protein sequence ID" value="ASTEI05280-PA"/>
    <property type="gene ID" value="ASTEI05280"/>
</dbReference>
<organism evidence="16 17">
    <name type="scientific">Anopheles stephensi</name>
    <name type="common">Indo-Pakistan malaria mosquito</name>
    <dbReference type="NCBI Taxonomy" id="30069"/>
    <lineage>
        <taxon>Eukaryota</taxon>
        <taxon>Metazoa</taxon>
        <taxon>Ecdysozoa</taxon>
        <taxon>Arthropoda</taxon>
        <taxon>Hexapoda</taxon>
        <taxon>Insecta</taxon>
        <taxon>Pterygota</taxon>
        <taxon>Neoptera</taxon>
        <taxon>Endopterygota</taxon>
        <taxon>Diptera</taxon>
        <taxon>Nematocera</taxon>
        <taxon>Culicoidea</taxon>
        <taxon>Culicidae</taxon>
        <taxon>Anophelinae</taxon>
        <taxon>Anopheles</taxon>
    </lineage>
</organism>
<evidence type="ECO:0000256" key="13">
    <source>
        <dbReference type="RuleBase" id="RU367080"/>
    </source>
</evidence>
<dbReference type="InterPro" id="IPR039693">
    <property type="entry name" value="Rtr1/RPAP2"/>
</dbReference>
<evidence type="ECO:0000256" key="5">
    <source>
        <dbReference type="ARBA" id="ARBA00022801"/>
    </source>
</evidence>
<dbReference type="InterPro" id="IPR007308">
    <property type="entry name" value="Rtr1/RPAP2_dom"/>
</dbReference>
<dbReference type="GO" id="GO:0008420">
    <property type="term" value="F:RNA polymerase II CTD heptapeptide repeat phosphatase activity"/>
    <property type="evidence" value="ECO:0007669"/>
    <property type="project" value="UniProtKB-UniRule"/>
</dbReference>
<evidence type="ECO:0000256" key="8">
    <source>
        <dbReference type="ARBA" id="ARBA00023242"/>
    </source>
</evidence>
<feature type="domain" description="C2H2-type" evidence="14">
    <location>
        <begin position="221"/>
        <end position="248"/>
    </location>
</feature>
<evidence type="ECO:0000313" key="17">
    <source>
        <dbReference type="Proteomes" id="UP000076408"/>
    </source>
</evidence>
<evidence type="ECO:0000256" key="1">
    <source>
        <dbReference type="ARBA" id="ARBA00004123"/>
    </source>
</evidence>
<dbReference type="GO" id="GO:0005737">
    <property type="term" value="C:cytoplasm"/>
    <property type="evidence" value="ECO:0007669"/>
    <property type="project" value="TreeGrafter"/>
</dbReference>
<comment type="similarity">
    <text evidence="2 12 13">Belongs to the RPAP2 family.</text>
</comment>
<dbReference type="PANTHER" id="PTHR14732:SF0">
    <property type="entry name" value="RNA POLYMERASE II SUBUNIT B1 CTD PHOSPHATASE RPAP2-RELATED"/>
    <property type="match status" value="1"/>
</dbReference>
<dbReference type="SMART" id="SM00355">
    <property type="entry name" value="ZnF_C2H2"/>
    <property type="match status" value="5"/>
</dbReference>
<evidence type="ECO:0000256" key="6">
    <source>
        <dbReference type="ARBA" id="ARBA00022833"/>
    </source>
</evidence>
<feature type="domain" description="RTR1-type" evidence="15">
    <location>
        <begin position="337"/>
        <end position="420"/>
    </location>
</feature>
<comment type="catalytic activity">
    <reaction evidence="10 13">
        <text>O-phospho-L-threonyl-[protein] + H2O = L-threonyl-[protein] + phosphate</text>
        <dbReference type="Rhea" id="RHEA:47004"/>
        <dbReference type="Rhea" id="RHEA-COMP:11060"/>
        <dbReference type="Rhea" id="RHEA-COMP:11605"/>
        <dbReference type="ChEBI" id="CHEBI:15377"/>
        <dbReference type="ChEBI" id="CHEBI:30013"/>
        <dbReference type="ChEBI" id="CHEBI:43474"/>
        <dbReference type="ChEBI" id="CHEBI:61977"/>
        <dbReference type="EC" id="3.1.3.16"/>
    </reaction>
</comment>
<dbReference type="GO" id="GO:0005634">
    <property type="term" value="C:nucleus"/>
    <property type="evidence" value="ECO:0007669"/>
    <property type="project" value="UniProtKB-SubCell"/>
</dbReference>
<feature type="domain" description="C2H2-type" evidence="14">
    <location>
        <begin position="150"/>
        <end position="175"/>
    </location>
</feature>
<dbReference type="SUPFAM" id="SSF57667">
    <property type="entry name" value="beta-beta-alpha zinc fingers"/>
    <property type="match status" value="2"/>
</dbReference>
<feature type="domain" description="C2H2-type" evidence="14">
    <location>
        <begin position="277"/>
        <end position="305"/>
    </location>
</feature>
<comment type="subcellular location">
    <subcellularLocation>
        <location evidence="1 13">Nucleus</location>
    </subcellularLocation>
</comment>
<dbReference type="Proteomes" id="UP000076408">
    <property type="component" value="Unassembled WGS sequence"/>
</dbReference>
<keyword evidence="4 11" id="KW-0863">Zinc-finger</keyword>
<comment type="function">
    <text evidence="13">Putative RNA polymerase II subunit B1 C-terminal domain (CTD) phosphatase involved in RNA polymerase II transcription regulation.</text>
</comment>
<keyword evidence="8 13" id="KW-0539">Nucleus</keyword>
<evidence type="ECO:0000256" key="9">
    <source>
        <dbReference type="ARBA" id="ARBA00047761"/>
    </source>
</evidence>
<protein>
    <recommendedName>
        <fullName evidence="13">RNA polymerase II subunit B1 CTD phosphatase RPAP2 homolog</fullName>
        <ecNumber evidence="13">3.1.3.16</ecNumber>
    </recommendedName>
</protein>
<keyword evidence="6 13" id="KW-0862">Zinc</keyword>
<evidence type="ECO:0000256" key="11">
    <source>
        <dbReference type="PROSITE-ProRule" id="PRU00042"/>
    </source>
</evidence>
<dbReference type="Pfam" id="PF00096">
    <property type="entry name" value="zf-C2H2"/>
    <property type="match status" value="2"/>
</dbReference>
<dbReference type="InterPro" id="IPR038534">
    <property type="entry name" value="Rtr1/RPAP2_sf"/>
</dbReference>
<dbReference type="AlphaFoldDB" id="A0A182Y9Z4"/>
<reference evidence="17" key="1">
    <citation type="journal article" date="2014" name="Genome Biol.">
        <title>Genome analysis of a major urban malaria vector mosquito, Anopheles stephensi.</title>
        <authorList>
            <person name="Jiang X."/>
            <person name="Peery A."/>
            <person name="Hall A.B."/>
            <person name="Sharma A."/>
            <person name="Chen X.G."/>
            <person name="Waterhouse R.M."/>
            <person name="Komissarov A."/>
            <person name="Riehle M.M."/>
            <person name="Shouche Y."/>
            <person name="Sharakhova M.V."/>
            <person name="Lawson D."/>
            <person name="Pakpour N."/>
            <person name="Arensburger P."/>
            <person name="Davidson V.L."/>
            <person name="Eiglmeier K."/>
            <person name="Emrich S."/>
            <person name="George P."/>
            <person name="Kennedy R.C."/>
            <person name="Mane S.P."/>
            <person name="Maslen G."/>
            <person name="Oringanje C."/>
            <person name="Qi Y."/>
            <person name="Settlage R."/>
            <person name="Tojo M."/>
            <person name="Tubio J.M."/>
            <person name="Unger M.F."/>
            <person name="Wang B."/>
            <person name="Vernick K.D."/>
            <person name="Ribeiro J.M."/>
            <person name="James A.A."/>
            <person name="Michel K."/>
            <person name="Riehle M.A."/>
            <person name="Luckhart S."/>
            <person name="Sharakhov I.V."/>
            <person name="Tu Z."/>
        </authorList>
    </citation>
    <scope>NUCLEOTIDE SEQUENCE [LARGE SCALE GENOMIC DNA]</scope>
    <source>
        <strain evidence="17">Indian</strain>
    </source>
</reference>
<evidence type="ECO:0000256" key="4">
    <source>
        <dbReference type="ARBA" id="ARBA00022771"/>
    </source>
</evidence>
<evidence type="ECO:0000256" key="2">
    <source>
        <dbReference type="ARBA" id="ARBA00005676"/>
    </source>
</evidence>
<evidence type="ECO:0000256" key="12">
    <source>
        <dbReference type="PROSITE-ProRule" id="PRU00812"/>
    </source>
</evidence>
<dbReference type="EC" id="3.1.3.16" evidence="13"/>
<evidence type="ECO:0000256" key="7">
    <source>
        <dbReference type="ARBA" id="ARBA00022912"/>
    </source>
</evidence>
<feature type="domain" description="C2H2-type" evidence="14">
    <location>
        <begin position="191"/>
        <end position="222"/>
    </location>
</feature>
<keyword evidence="3 13" id="KW-0479">Metal-binding</keyword>
<dbReference type="PANTHER" id="PTHR14732">
    <property type="entry name" value="RNA POLYMERASE II SUBUNIT B1 CTD PHOSPHATASE RPAP2-RELATED"/>
    <property type="match status" value="1"/>
</dbReference>
<dbReference type="VEuPathDB" id="VectorBase:ASTE003336"/>
<accession>A0A182Y9Z4</accession>
<feature type="domain" description="C2H2-type" evidence="14">
    <location>
        <begin position="249"/>
        <end position="276"/>
    </location>
</feature>
<dbReference type="Gene3D" id="1.25.40.820">
    <property type="match status" value="1"/>
</dbReference>
<dbReference type="PROSITE" id="PS51479">
    <property type="entry name" value="ZF_RTR1"/>
    <property type="match status" value="1"/>
</dbReference>
<evidence type="ECO:0000259" key="15">
    <source>
        <dbReference type="PROSITE" id="PS51479"/>
    </source>
</evidence>
<dbReference type="VEuPathDB" id="VectorBase:ASTEI20_037591"/>
<keyword evidence="17" id="KW-1185">Reference proteome</keyword>
<dbReference type="PROSITE" id="PS00028">
    <property type="entry name" value="ZINC_FINGER_C2H2_1"/>
    <property type="match status" value="3"/>
</dbReference>
<sequence length="510" mass="58246">MELQIVSIFRERLLASDNTLRGLNRLGDGLNYGETLVEESIASCTATATTRESMEQESVTEMATTRCGDCGKKLYDTEPTYLFQQSNPPNNISNIMLCQECYQRITVVHAETTEADIQKGCTDTNPDTPSLAIDLMPMEPSNSCTRANRFCCVTHCSEQFTEEAALVQHAQEMHAIKIRKNREKQEPGRPFKCNVCFRAFGSSKNLRVHQLVRSNVHNRNFTCTTCPFRAGNMAALTIHERSHTGERPFGCDSCEKRFASEATLKSHQVCHRDERPFECSYCSKTFARKRNLQEHLSLCHKEQLQKALRKKKECNDRAQRIVETLIEPGRTEDELLTLVRDINQCHMDDIIQERAIVKICGYPLCDNALTNIPKQQYVISVTRNKVYDITERKNFCSGHCYKASNFIKQQMLTSPLWLRDQEDIPNFRLINGRHLIYRETDVKKPLQPSEVVFGELKIVERTYDPKEQEEILKKELLRDDCSTGQMAGTAVQDAVGVEGALENVLSQLKI</sequence>
<dbReference type="STRING" id="30069.A0A182Y9Z4"/>
<dbReference type="PROSITE" id="PS50157">
    <property type="entry name" value="ZINC_FINGER_C2H2_2"/>
    <property type="match status" value="5"/>
</dbReference>
<evidence type="ECO:0000313" key="16">
    <source>
        <dbReference type="EnsemblMetazoa" id="ASTEI05280-PA"/>
    </source>
</evidence>
<evidence type="ECO:0000259" key="14">
    <source>
        <dbReference type="PROSITE" id="PS50157"/>
    </source>
</evidence>
<dbReference type="VEuPathDB" id="VectorBase:ASTEI05280"/>
<proteinExistence type="inferred from homology"/>
<evidence type="ECO:0000256" key="10">
    <source>
        <dbReference type="ARBA" id="ARBA00048336"/>
    </source>
</evidence>
<dbReference type="Gene3D" id="3.30.160.60">
    <property type="entry name" value="Classic Zinc Finger"/>
    <property type="match status" value="4"/>
</dbReference>
<name>A0A182Y9Z4_ANOST</name>
<keyword evidence="5 13" id="KW-0378">Hydrolase</keyword>
<dbReference type="GO" id="GO:0008270">
    <property type="term" value="F:zinc ion binding"/>
    <property type="evidence" value="ECO:0007669"/>
    <property type="project" value="UniProtKB-KW"/>
</dbReference>